<dbReference type="GO" id="GO:0005524">
    <property type="term" value="F:ATP binding"/>
    <property type="evidence" value="ECO:0007669"/>
    <property type="project" value="UniProtKB-KW"/>
</dbReference>
<dbReference type="RefSeq" id="WP_114743721.1">
    <property type="nucleotide sequence ID" value="NZ_QQAY01000001.1"/>
</dbReference>
<evidence type="ECO:0000259" key="6">
    <source>
        <dbReference type="SMART" id="SM00983"/>
    </source>
</evidence>
<dbReference type="AlphaFoldDB" id="A0A370GV00"/>
<sequence length="216" mass="23976">MNNRIYVLAGGPKGLIPDLDPIKSEVWVGVDHGVYRLLEAGITPAAAFGDFDSVSDEEWQLINSSKLNEMHTFKPEKDESDMELALGWAIEQKPSRLSIYGATGGRLDHFMANAMILASDPFLQYPGTIEIVDCQNIITVHPSGTYSIEKLQDKKYISYVPLSAEVKDLTLKGFKYPLENKKVCMGSSLCISNELEENTGTFSFSEGILMMVRSQD</sequence>
<dbReference type="InterPro" id="IPR036759">
    <property type="entry name" value="TPK_catalytic_sf"/>
</dbReference>
<evidence type="ECO:0000256" key="2">
    <source>
        <dbReference type="ARBA" id="ARBA00022741"/>
    </source>
</evidence>
<comment type="caution">
    <text evidence="7">The sequence shown here is derived from an EMBL/GenBank/DDBJ whole genome shotgun (WGS) entry which is preliminary data.</text>
</comment>
<dbReference type="InterPro" id="IPR036371">
    <property type="entry name" value="TPK_B1-bd_sf"/>
</dbReference>
<dbReference type="InterPro" id="IPR053149">
    <property type="entry name" value="TPK"/>
</dbReference>
<dbReference type="GO" id="GO:0030975">
    <property type="term" value="F:thiamine binding"/>
    <property type="evidence" value="ECO:0007669"/>
    <property type="project" value="InterPro"/>
</dbReference>
<dbReference type="SUPFAM" id="SSF63999">
    <property type="entry name" value="Thiamin pyrophosphokinase, catalytic domain"/>
    <property type="match status" value="1"/>
</dbReference>
<evidence type="ECO:0000256" key="5">
    <source>
        <dbReference type="NCBIfam" id="TIGR01378"/>
    </source>
</evidence>
<evidence type="ECO:0000256" key="1">
    <source>
        <dbReference type="ARBA" id="ARBA00022679"/>
    </source>
</evidence>
<dbReference type="SUPFAM" id="SSF63862">
    <property type="entry name" value="Thiamin pyrophosphokinase, substrate-binding domain"/>
    <property type="match status" value="1"/>
</dbReference>
<keyword evidence="1" id="KW-0808">Transferase</keyword>
<keyword evidence="3 7" id="KW-0418">Kinase</keyword>
<keyword evidence="8" id="KW-1185">Reference proteome</keyword>
<proteinExistence type="predicted"/>
<dbReference type="InterPro" id="IPR006282">
    <property type="entry name" value="Thi_PPkinase"/>
</dbReference>
<dbReference type="InterPro" id="IPR007373">
    <property type="entry name" value="Thiamin_PyroPKinase_B1-bd"/>
</dbReference>
<accession>A0A370GV00</accession>
<organism evidence="7 8">
    <name type="scientific">Falsibacillus pallidus</name>
    <dbReference type="NCBI Taxonomy" id="493781"/>
    <lineage>
        <taxon>Bacteria</taxon>
        <taxon>Bacillati</taxon>
        <taxon>Bacillota</taxon>
        <taxon>Bacilli</taxon>
        <taxon>Bacillales</taxon>
        <taxon>Bacillaceae</taxon>
        <taxon>Falsibacillus</taxon>
    </lineage>
</organism>
<name>A0A370GV00_9BACI</name>
<gene>
    <name evidence="7" type="ORF">DFR59_101157</name>
</gene>
<dbReference type="GO" id="GO:0006772">
    <property type="term" value="P:thiamine metabolic process"/>
    <property type="evidence" value="ECO:0007669"/>
    <property type="project" value="UniProtKB-UniRule"/>
</dbReference>
<reference evidence="7 8" key="1">
    <citation type="submission" date="2018-07" db="EMBL/GenBank/DDBJ databases">
        <title>Genomic Encyclopedia of Type Strains, Phase IV (KMG-IV): sequencing the most valuable type-strain genomes for metagenomic binning, comparative biology and taxonomic classification.</title>
        <authorList>
            <person name="Goeker M."/>
        </authorList>
    </citation>
    <scope>NUCLEOTIDE SEQUENCE [LARGE SCALE GENOMIC DNA]</scope>
    <source>
        <strain evidence="7 8">DSM 25281</strain>
    </source>
</reference>
<keyword evidence="2" id="KW-0547">Nucleotide-binding</keyword>
<dbReference type="Pfam" id="PF04263">
    <property type="entry name" value="TPK_catalytic"/>
    <property type="match status" value="1"/>
</dbReference>
<dbReference type="PANTHER" id="PTHR41299">
    <property type="entry name" value="THIAMINE PYROPHOSPHOKINASE"/>
    <property type="match status" value="1"/>
</dbReference>
<evidence type="ECO:0000313" key="7">
    <source>
        <dbReference type="EMBL" id="RDI47502.1"/>
    </source>
</evidence>
<dbReference type="Gene3D" id="3.40.50.10240">
    <property type="entry name" value="Thiamin pyrophosphokinase, catalytic domain"/>
    <property type="match status" value="1"/>
</dbReference>
<feature type="domain" description="Thiamin pyrophosphokinase thiamin-binding" evidence="6">
    <location>
        <begin position="144"/>
        <end position="210"/>
    </location>
</feature>
<dbReference type="GO" id="GO:0004788">
    <property type="term" value="F:thiamine diphosphokinase activity"/>
    <property type="evidence" value="ECO:0007669"/>
    <property type="project" value="UniProtKB-UniRule"/>
</dbReference>
<evidence type="ECO:0000256" key="4">
    <source>
        <dbReference type="ARBA" id="ARBA00022840"/>
    </source>
</evidence>
<evidence type="ECO:0000256" key="3">
    <source>
        <dbReference type="ARBA" id="ARBA00022777"/>
    </source>
</evidence>
<evidence type="ECO:0000313" key="8">
    <source>
        <dbReference type="Proteomes" id="UP000255326"/>
    </source>
</evidence>
<dbReference type="SMART" id="SM00983">
    <property type="entry name" value="TPK_B1_binding"/>
    <property type="match status" value="1"/>
</dbReference>
<dbReference type="InterPro" id="IPR007371">
    <property type="entry name" value="TPK_catalytic"/>
</dbReference>
<dbReference type="Proteomes" id="UP000255326">
    <property type="component" value="Unassembled WGS sequence"/>
</dbReference>
<dbReference type="CDD" id="cd07995">
    <property type="entry name" value="TPK"/>
    <property type="match status" value="1"/>
</dbReference>
<dbReference type="NCBIfam" id="TIGR01378">
    <property type="entry name" value="thi_PPkinase"/>
    <property type="match status" value="1"/>
</dbReference>
<keyword evidence="4" id="KW-0067">ATP-binding</keyword>
<protein>
    <recommendedName>
        <fullName evidence="5">Thiamine diphosphokinase</fullName>
        <ecNumber evidence="5">2.7.6.2</ecNumber>
    </recommendedName>
</protein>
<dbReference type="GO" id="GO:0009229">
    <property type="term" value="P:thiamine diphosphate biosynthetic process"/>
    <property type="evidence" value="ECO:0007669"/>
    <property type="project" value="InterPro"/>
</dbReference>
<dbReference type="EMBL" id="QQAY01000001">
    <property type="protein sequence ID" value="RDI47502.1"/>
    <property type="molecule type" value="Genomic_DNA"/>
</dbReference>
<dbReference type="EC" id="2.7.6.2" evidence="5"/>
<dbReference type="OrthoDB" id="9804377at2"/>
<dbReference type="GO" id="GO:0016301">
    <property type="term" value="F:kinase activity"/>
    <property type="evidence" value="ECO:0007669"/>
    <property type="project" value="UniProtKB-KW"/>
</dbReference>
<dbReference type="PANTHER" id="PTHR41299:SF1">
    <property type="entry name" value="THIAMINE PYROPHOSPHOKINASE"/>
    <property type="match status" value="1"/>
</dbReference>
<dbReference type="Pfam" id="PF04265">
    <property type="entry name" value="TPK_B1_binding"/>
    <property type="match status" value="1"/>
</dbReference>